<dbReference type="OrthoDB" id="5638726at2"/>
<feature type="transmembrane region" description="Helical" evidence="6">
    <location>
        <begin position="160"/>
        <end position="179"/>
    </location>
</feature>
<evidence type="ECO:0000256" key="6">
    <source>
        <dbReference type="SAM" id="Phobius"/>
    </source>
</evidence>
<dbReference type="InterPro" id="IPR001123">
    <property type="entry name" value="LeuE-type"/>
</dbReference>
<dbReference type="PANTHER" id="PTHR30086">
    <property type="entry name" value="ARGININE EXPORTER PROTEIN ARGO"/>
    <property type="match status" value="1"/>
</dbReference>
<keyword evidence="3 6" id="KW-0812">Transmembrane</keyword>
<reference evidence="7" key="1">
    <citation type="submission" date="2022-06" db="EMBL/GenBank/DDBJ databases">
        <title>Sequencing the genomes of 1000 actinobacteria strains.</title>
        <authorList>
            <person name="Klenk H.-P."/>
        </authorList>
    </citation>
    <scope>NUCLEOTIDE SEQUENCE</scope>
    <source>
        <strain evidence="7">DSM 22016</strain>
    </source>
</reference>
<gene>
    <name evidence="7" type="ORF">BJ978_000571</name>
</gene>
<comment type="caution">
    <text evidence="7">The sequence shown here is derived from an EMBL/GenBank/DDBJ whole genome shotgun (WGS) entry which is preliminary data.</text>
</comment>
<keyword evidence="2" id="KW-1003">Cell membrane</keyword>
<feature type="transmembrane region" description="Helical" evidence="6">
    <location>
        <begin position="71"/>
        <end position="88"/>
    </location>
</feature>
<keyword evidence="8" id="KW-1185">Reference proteome</keyword>
<evidence type="ECO:0000313" key="7">
    <source>
        <dbReference type="EMBL" id="MCP2369895.1"/>
    </source>
</evidence>
<keyword evidence="4 6" id="KW-1133">Transmembrane helix</keyword>
<comment type="subcellular location">
    <subcellularLocation>
        <location evidence="1">Cell membrane</location>
        <topology evidence="1">Multi-pass membrane protein</topology>
    </subcellularLocation>
</comment>
<dbReference type="Pfam" id="PF01810">
    <property type="entry name" value="LysE"/>
    <property type="match status" value="1"/>
</dbReference>
<accession>A0A9X2KB84</accession>
<protein>
    <submittedName>
        <fullName evidence="7">L-lysine exporter family protein LysE/ArgO</fullName>
    </submittedName>
</protein>
<evidence type="ECO:0000256" key="5">
    <source>
        <dbReference type="ARBA" id="ARBA00023136"/>
    </source>
</evidence>
<dbReference type="Proteomes" id="UP001139722">
    <property type="component" value="Unassembled WGS sequence"/>
</dbReference>
<evidence type="ECO:0000313" key="8">
    <source>
        <dbReference type="Proteomes" id="UP001139722"/>
    </source>
</evidence>
<evidence type="ECO:0000256" key="1">
    <source>
        <dbReference type="ARBA" id="ARBA00004651"/>
    </source>
</evidence>
<feature type="transmembrane region" description="Helical" evidence="6">
    <location>
        <begin position="6"/>
        <end position="27"/>
    </location>
</feature>
<dbReference type="GO" id="GO:0015171">
    <property type="term" value="F:amino acid transmembrane transporter activity"/>
    <property type="evidence" value="ECO:0007669"/>
    <property type="project" value="TreeGrafter"/>
</dbReference>
<proteinExistence type="predicted"/>
<dbReference type="RefSeq" id="WP_156999743.1">
    <property type="nucleotide sequence ID" value="NZ_JAMZDY010000001.1"/>
</dbReference>
<feature type="transmembrane region" description="Helical" evidence="6">
    <location>
        <begin position="39"/>
        <end position="65"/>
    </location>
</feature>
<dbReference type="GO" id="GO:0005886">
    <property type="term" value="C:plasma membrane"/>
    <property type="evidence" value="ECO:0007669"/>
    <property type="project" value="UniProtKB-SubCell"/>
</dbReference>
<sequence>MPSSLLAGFGLGLSLIVAIGAQNLFVLRQGVRREHVFAVALVCALSDLVLICIGVSGVGAVLQAVPWLVEAVRWAGAAFLVTYGLLAARRVLRPSGEALDVEADAAIDAASGPHDGGAAAQGGTVRIAQAAGVAPDERVAGPAASAAPTLVHPTAGPRRTGLAAALFTCLALTWLNPHVYLDTVFLLGSIANTHGDGRWAFAAGAGLASFVWFFALAYGSRLLGGVLGSPRAWRVLDAVIAVVMITLGVMLVLPH</sequence>
<evidence type="ECO:0000256" key="3">
    <source>
        <dbReference type="ARBA" id="ARBA00022692"/>
    </source>
</evidence>
<keyword evidence="5 6" id="KW-0472">Membrane</keyword>
<dbReference type="PANTHER" id="PTHR30086:SF20">
    <property type="entry name" value="ARGININE EXPORTER PROTEIN ARGO-RELATED"/>
    <property type="match status" value="1"/>
</dbReference>
<dbReference type="EMBL" id="JAMZDY010000001">
    <property type="protein sequence ID" value="MCP2369895.1"/>
    <property type="molecule type" value="Genomic_DNA"/>
</dbReference>
<organism evidence="7 8">
    <name type="scientific">Agromyces terreus</name>
    <dbReference type="NCBI Taxonomy" id="424795"/>
    <lineage>
        <taxon>Bacteria</taxon>
        <taxon>Bacillati</taxon>
        <taxon>Actinomycetota</taxon>
        <taxon>Actinomycetes</taxon>
        <taxon>Micrococcales</taxon>
        <taxon>Microbacteriaceae</taxon>
        <taxon>Agromyces</taxon>
    </lineage>
</organism>
<feature type="transmembrane region" description="Helical" evidence="6">
    <location>
        <begin position="199"/>
        <end position="220"/>
    </location>
</feature>
<name>A0A9X2KB84_9MICO</name>
<dbReference type="AlphaFoldDB" id="A0A9X2KB84"/>
<evidence type="ECO:0000256" key="2">
    <source>
        <dbReference type="ARBA" id="ARBA00022475"/>
    </source>
</evidence>
<feature type="transmembrane region" description="Helical" evidence="6">
    <location>
        <begin position="232"/>
        <end position="253"/>
    </location>
</feature>
<evidence type="ECO:0000256" key="4">
    <source>
        <dbReference type="ARBA" id="ARBA00022989"/>
    </source>
</evidence>